<dbReference type="GO" id="GO:0005886">
    <property type="term" value="C:plasma membrane"/>
    <property type="evidence" value="ECO:0007669"/>
    <property type="project" value="TreeGrafter"/>
</dbReference>
<dbReference type="STRING" id="1267766.WYH_01399"/>
<comment type="subcellular location">
    <subcellularLocation>
        <location evidence="1">Membrane</location>
        <topology evidence="1">Multi-pass membrane protein</topology>
    </subcellularLocation>
</comment>
<evidence type="ECO:0000256" key="2">
    <source>
        <dbReference type="ARBA" id="ARBA00022692"/>
    </source>
</evidence>
<reference evidence="5" key="1">
    <citation type="submission" date="2015-05" db="EMBL/GenBank/DDBJ databases">
        <title>The complete genome of Altererythrobacter atlanticus strain 26DY36.</title>
        <authorList>
            <person name="Wu Y.-H."/>
            <person name="Cheng H."/>
            <person name="Wu X.-W."/>
        </authorList>
    </citation>
    <scope>NUCLEOTIDE SEQUENCE [LARGE SCALE GENOMIC DNA]</scope>
    <source>
        <strain evidence="5">26DY36</strain>
    </source>
</reference>
<evidence type="ECO:0000313" key="6">
    <source>
        <dbReference type="Proteomes" id="UP000034392"/>
    </source>
</evidence>
<dbReference type="PATRIC" id="fig|1267766.3.peg.1407"/>
<evidence type="ECO:0000256" key="3">
    <source>
        <dbReference type="ARBA" id="ARBA00022989"/>
    </source>
</evidence>
<evidence type="ECO:0000313" key="5">
    <source>
        <dbReference type="EMBL" id="AKH42440.1"/>
    </source>
</evidence>
<keyword evidence="6" id="KW-1185">Reference proteome</keyword>
<evidence type="ECO:0000256" key="1">
    <source>
        <dbReference type="ARBA" id="ARBA00004141"/>
    </source>
</evidence>
<dbReference type="Proteomes" id="UP000034392">
    <property type="component" value="Chromosome"/>
</dbReference>
<dbReference type="KEGG" id="aay:WYH_01399"/>
<dbReference type="InterPro" id="IPR004837">
    <property type="entry name" value="NaCa_Exmemb"/>
</dbReference>
<proteinExistence type="predicted"/>
<dbReference type="PANTHER" id="PTHR10846:SF8">
    <property type="entry name" value="INNER MEMBRANE PROTEIN YRBG"/>
    <property type="match status" value="1"/>
</dbReference>
<dbReference type="Gene3D" id="1.20.1420.30">
    <property type="entry name" value="NCX, central ion-binding region"/>
    <property type="match status" value="1"/>
</dbReference>
<dbReference type="GO" id="GO:0005262">
    <property type="term" value="F:calcium channel activity"/>
    <property type="evidence" value="ECO:0007669"/>
    <property type="project" value="TreeGrafter"/>
</dbReference>
<dbReference type="EMBL" id="CP011452">
    <property type="protein sequence ID" value="AKH42440.1"/>
    <property type="molecule type" value="Genomic_DNA"/>
</dbReference>
<protein>
    <submittedName>
        <fullName evidence="5">Inner membrane protein YrbG</fullName>
    </submittedName>
</protein>
<sequence>MTLAIVFLIAGLVALVLGGEWLVRGAVGLAAKADINPLFIGLVIVGFGTSMPELVTSVEAAMAGSPAIAWGNIVGSNVANSLLILGCAALAGRMAVWSANPLRDPLVALGGSALVFALALSGMGHQAIGLALLALLIAYIFWCYRSESRTEAQMVHGEIPADSTGNSNSELPETPDGWVKPVGFTLIGLAVLIAGGNLLVSGAIDLARIAGLSETLIGLTIVAVGTSFPELVTSVVAARKGEAEVAFGNVVGSNIYNLLGIGGATMLLAPGAIPANLVPLDLGLVTLSAVAIVLLLIFYRGVRRLHAVMLLLAYFAYLAFLIANA</sequence>
<evidence type="ECO:0000256" key="4">
    <source>
        <dbReference type="ARBA" id="ARBA00023136"/>
    </source>
</evidence>
<dbReference type="InterPro" id="IPR004481">
    <property type="entry name" value="K/Na/Ca-exchanger"/>
</dbReference>
<keyword evidence="4" id="KW-0472">Membrane</keyword>
<name>A0A0F7KUI6_9SPHN</name>
<dbReference type="Gene3D" id="6.10.280.80">
    <property type="entry name" value="NCX, peripheral helical region"/>
    <property type="match status" value="1"/>
</dbReference>
<dbReference type="PANTHER" id="PTHR10846">
    <property type="entry name" value="SODIUM/POTASSIUM/CALCIUM EXCHANGER"/>
    <property type="match status" value="1"/>
</dbReference>
<gene>
    <name evidence="5" type="primary">yrbG_1</name>
    <name evidence="5" type="ORF">WYH_01399</name>
</gene>
<organism evidence="5 6">
    <name type="scientific">Croceibacterium atlanticum</name>
    <dbReference type="NCBI Taxonomy" id="1267766"/>
    <lineage>
        <taxon>Bacteria</taxon>
        <taxon>Pseudomonadati</taxon>
        <taxon>Pseudomonadota</taxon>
        <taxon>Alphaproteobacteria</taxon>
        <taxon>Sphingomonadales</taxon>
        <taxon>Erythrobacteraceae</taxon>
        <taxon>Croceibacterium</taxon>
    </lineage>
</organism>
<dbReference type="NCBIfam" id="TIGR00367">
    <property type="entry name" value="calcium/sodium antiporter"/>
    <property type="match status" value="1"/>
</dbReference>
<dbReference type="GO" id="GO:0006874">
    <property type="term" value="P:intracellular calcium ion homeostasis"/>
    <property type="evidence" value="ECO:0007669"/>
    <property type="project" value="TreeGrafter"/>
</dbReference>
<keyword evidence="2" id="KW-0812">Transmembrane</keyword>
<dbReference type="Pfam" id="PF01699">
    <property type="entry name" value="Na_Ca_ex"/>
    <property type="match status" value="2"/>
</dbReference>
<dbReference type="RefSeq" id="WP_046903256.1">
    <property type="nucleotide sequence ID" value="NZ_CP011452.2"/>
</dbReference>
<dbReference type="AlphaFoldDB" id="A0A0F7KUI6"/>
<accession>A0A0F7KUI6</accession>
<dbReference type="GO" id="GO:0008273">
    <property type="term" value="F:calcium, potassium:sodium antiporter activity"/>
    <property type="evidence" value="ECO:0007669"/>
    <property type="project" value="TreeGrafter"/>
</dbReference>
<keyword evidence="3" id="KW-1133">Transmembrane helix</keyword>
<dbReference type="InterPro" id="IPR044880">
    <property type="entry name" value="NCX_ion-bd_dom_sf"/>
</dbReference>
<dbReference type="OrthoDB" id="9794225at2"/>